<feature type="domain" description="SLH" evidence="12">
    <location>
        <begin position="760"/>
        <end position="818"/>
    </location>
</feature>
<reference evidence="13 14" key="1">
    <citation type="submission" date="2021-03" db="EMBL/GenBank/DDBJ databases">
        <title>Genomic Encyclopedia of Type Strains, Phase IV (KMG-IV): sequencing the most valuable type-strain genomes for metagenomic binning, comparative biology and taxonomic classification.</title>
        <authorList>
            <person name="Goeker M."/>
        </authorList>
    </citation>
    <scope>NUCLEOTIDE SEQUENCE [LARGE SCALE GENOMIC DNA]</scope>
    <source>
        <strain evidence="13 14">DSM 26806</strain>
    </source>
</reference>
<dbReference type="PROSITE" id="PS00786">
    <property type="entry name" value="5_NUCLEOTIDASE_2"/>
    <property type="match status" value="2"/>
</dbReference>
<protein>
    <submittedName>
        <fullName evidence="13">2',3'-cyclic-nucleotide 2'-phosphodiesterase</fullName>
    </submittedName>
</protein>
<evidence type="ECO:0000259" key="12">
    <source>
        <dbReference type="PROSITE" id="PS51272"/>
    </source>
</evidence>
<dbReference type="Pfam" id="PF02872">
    <property type="entry name" value="5_nucleotid_C"/>
    <property type="match status" value="2"/>
</dbReference>
<organism evidence="13 14">
    <name type="scientific">Paenibacillus shirakamiensis</name>
    <dbReference type="NCBI Taxonomy" id="1265935"/>
    <lineage>
        <taxon>Bacteria</taxon>
        <taxon>Bacillati</taxon>
        <taxon>Bacillota</taxon>
        <taxon>Bacilli</taxon>
        <taxon>Bacillales</taxon>
        <taxon>Paenibacillaceae</taxon>
        <taxon>Paenibacillus</taxon>
    </lineage>
</organism>
<keyword evidence="8" id="KW-0378">Hydrolase</keyword>
<dbReference type="SUPFAM" id="SSF55816">
    <property type="entry name" value="5'-nucleotidase (syn. UDP-sugar hydrolase), C-terminal domain"/>
    <property type="match status" value="2"/>
</dbReference>
<comment type="caution">
    <text evidence="13">The sequence shown here is derived from an EMBL/GenBank/DDBJ whole genome shotgun (WGS) entry which is preliminary data.</text>
</comment>
<comment type="cofactor">
    <cofactor evidence="3">
        <name>a divalent metal cation</name>
        <dbReference type="ChEBI" id="CHEBI:60240"/>
    </cofactor>
</comment>
<evidence type="ECO:0000256" key="1">
    <source>
        <dbReference type="ARBA" id="ARBA00000527"/>
    </source>
</evidence>
<dbReference type="PANTHER" id="PTHR11575:SF24">
    <property type="entry name" value="5'-NUCLEOTIDASE"/>
    <property type="match status" value="1"/>
</dbReference>
<dbReference type="EMBL" id="JAGGLD010000004">
    <property type="protein sequence ID" value="MBP2001505.1"/>
    <property type="molecule type" value="Genomic_DNA"/>
</dbReference>
<name>A0ABS4JK77_9BACL</name>
<evidence type="ECO:0000256" key="4">
    <source>
        <dbReference type="ARBA" id="ARBA00004196"/>
    </source>
</evidence>
<dbReference type="InterPro" id="IPR001119">
    <property type="entry name" value="SLH_dom"/>
</dbReference>
<dbReference type="Gene3D" id="3.90.780.10">
    <property type="entry name" value="5'-Nucleotidase, C-terminal domain"/>
    <property type="match status" value="2"/>
</dbReference>
<dbReference type="Pfam" id="PF00149">
    <property type="entry name" value="Metallophos"/>
    <property type="match status" value="2"/>
</dbReference>
<evidence type="ECO:0000256" key="3">
    <source>
        <dbReference type="ARBA" id="ARBA00001968"/>
    </source>
</evidence>
<feature type="region of interest" description="Disordered" evidence="10">
    <location>
        <begin position="679"/>
        <end position="698"/>
    </location>
</feature>
<dbReference type="InterPro" id="IPR036907">
    <property type="entry name" value="5'-Nucleotdase_C_sf"/>
</dbReference>
<evidence type="ECO:0000256" key="8">
    <source>
        <dbReference type="ARBA" id="ARBA00022801"/>
    </source>
</evidence>
<keyword evidence="5" id="KW-0479">Metal-binding</keyword>
<dbReference type="NCBIfam" id="NF006938">
    <property type="entry name" value="PRK09420.1"/>
    <property type="match status" value="1"/>
</dbReference>
<feature type="signal peptide" evidence="11">
    <location>
        <begin position="1"/>
        <end position="31"/>
    </location>
</feature>
<dbReference type="InterPro" id="IPR006179">
    <property type="entry name" value="5_nucleotidase/apyrase"/>
</dbReference>
<gene>
    <name evidence="13" type="ORF">J2Z69_002550</name>
</gene>
<feature type="chain" id="PRO_5046110721" evidence="11">
    <location>
        <begin position="32"/>
        <end position="1376"/>
    </location>
</feature>
<evidence type="ECO:0000256" key="10">
    <source>
        <dbReference type="SAM" id="MobiDB-lite"/>
    </source>
</evidence>
<dbReference type="PANTHER" id="PTHR11575">
    <property type="entry name" value="5'-NUCLEOTIDASE-RELATED"/>
    <property type="match status" value="1"/>
</dbReference>
<evidence type="ECO:0000313" key="13">
    <source>
        <dbReference type="EMBL" id="MBP2001505.1"/>
    </source>
</evidence>
<evidence type="ECO:0000256" key="7">
    <source>
        <dbReference type="ARBA" id="ARBA00022741"/>
    </source>
</evidence>
<dbReference type="Pfam" id="PF00395">
    <property type="entry name" value="SLH"/>
    <property type="match status" value="3"/>
</dbReference>
<evidence type="ECO:0000256" key="9">
    <source>
        <dbReference type="ARBA" id="ARBA00023268"/>
    </source>
</evidence>
<comment type="subcellular location">
    <subcellularLocation>
        <location evidence="4">Cell envelope</location>
    </subcellularLocation>
</comment>
<keyword evidence="9" id="KW-0511">Multifunctional enzyme</keyword>
<evidence type="ECO:0000256" key="11">
    <source>
        <dbReference type="SAM" id="SignalP"/>
    </source>
</evidence>
<accession>A0ABS4JK77</accession>
<dbReference type="InterPro" id="IPR008334">
    <property type="entry name" value="5'-Nucleotdase_C"/>
</dbReference>
<dbReference type="PRINTS" id="PR01607">
    <property type="entry name" value="APYRASEFAMLY"/>
</dbReference>
<feature type="domain" description="SLH" evidence="12">
    <location>
        <begin position="821"/>
        <end position="884"/>
    </location>
</feature>
<evidence type="ECO:0000256" key="5">
    <source>
        <dbReference type="ARBA" id="ARBA00022723"/>
    </source>
</evidence>
<sequence>MNKGLHKQLTKVLTSSMAISLLALPLQGGFAAADASTSSSPLKMRIMETTDVHTNLMSYDYYKSAAAPTVGLSRTATLVKEARKEVGNTFLVDNGDLIQGTPLGTYEALVKPVKADETHAVYKAMNLMGYDAATMGNHEFNYGLDFLEQIIKKANFPYVNANVYNDDKDKNPDNDVNHFKPYQIITKTYKDEAGQEQTVKVGVLGLVAPQIMEWDKSNLEGKVITKDIVATAEKFVPEMRKAGADIVIAMTHSGVNANAKANVMDEDVILPLSKVPGIDAITFSHTHKVFPAATDKALDGLFKDASGNLLPGVDNAKGTINGVAAVQAGYGGSNLGLIDLTLEKKDGAWKVASSQSSTKAIYDTANKKSLAEPDQAIVDAVTPEHEATSAYVNSPIGSTTAPIFSYFALIQDDPSIQVVTKAQKDYVTNYIKKNLPAYANTPVLSAGAPFKAGRNGPEEYTDIAKGPLAIKSAGDLYLYDNTLKAILVKGSTVKEWLEMSAGKFNQIDPAKKEEQPLLNDKFPVYNFDVIDGVTYQIDVTKPAKYNVDGTVNDANSSRVLNLQFQGKAIDPNQDFVVVTNNYRASGGGNFPGLKGSKYVIDSPDENRQILMDYITANKEINPTADNNWSIAPVAGDLNVTFTSAPKAEAFAKQTANIQYTGQTNEKGFGVFKLDLSKAAPAPTPEQPGTTTPQPPKSPVFKDVAATHWAFTFITDLASKNIVKGKTETTFEPESTVTRAEFATLLVNALELKAKGKSVFKDVPSNSWFANAITAAYENGLINGTSKTTFEPNKPVTREQMAVMAKHALDVKAGESIKVTTTAKFSDSAKISAWAKAEVNVVVDRGVINGRGNNMFVPAATSTRAEAAKVVDTLITNISVQLLGINDFHGQLDYKKDIKDATGKVTSTVGGADYLAAYLEQYKAKNPNTLLVHAGDSVGASRPVSALLQDEPTIDFLNRMKFDVGTVGNHEFDKGSAEALRLIYGGKNPKTGADFAGANFPYVVANVEDENGKAFLPAYVVKEVGGVKVGFIGVVTNITPTIVSPAGVKGLKFTDQTVAVNKAVAELKKQGIKSIVILAHDPFAGSSDAPTGEVVDLAKSVDDEVDVIVGGHDHGGLNTVVDNKLIVESYSYGTAFSSTDLVVDRATQNIISKKATIVSVKHEGITPDATITKMVSDYLAKNAPVLNAPVGTSSLGVSRTVNAAGESALGNLIADSMRTAMNADFGFMNSGGVRNDLPQGNVTYGDMFSIEPFGNVLVKLTMTGAQIKELLNQQWGGSKTTIGQVSGLTYTYDDSKPQGSKIVELKKTDGKAIEDAASYTIVVNDFMSSGGDGYTALLKGTNREAGKVDLEALIDYVKTTFAGKDIQAKIENRINKK</sequence>
<dbReference type="InterPro" id="IPR004843">
    <property type="entry name" value="Calcineurin-like_PHP"/>
</dbReference>
<dbReference type="PROSITE" id="PS51272">
    <property type="entry name" value="SLH"/>
    <property type="match status" value="3"/>
</dbReference>
<comment type="catalytic activity">
    <reaction evidence="1">
        <text>a ribonucleoside 3'-phosphate + H2O = a ribonucleoside + phosphate</text>
        <dbReference type="Rhea" id="RHEA:10144"/>
        <dbReference type="ChEBI" id="CHEBI:13197"/>
        <dbReference type="ChEBI" id="CHEBI:15377"/>
        <dbReference type="ChEBI" id="CHEBI:18254"/>
        <dbReference type="ChEBI" id="CHEBI:43474"/>
        <dbReference type="EC" id="3.1.3.6"/>
    </reaction>
</comment>
<keyword evidence="7" id="KW-0547">Nucleotide-binding</keyword>
<keyword evidence="14" id="KW-1185">Reference proteome</keyword>
<evidence type="ECO:0000256" key="6">
    <source>
        <dbReference type="ARBA" id="ARBA00022729"/>
    </source>
</evidence>
<keyword evidence="6 11" id="KW-0732">Signal</keyword>
<dbReference type="Proteomes" id="UP001519288">
    <property type="component" value="Unassembled WGS sequence"/>
</dbReference>
<dbReference type="CDD" id="cd07410">
    <property type="entry name" value="MPP_CpdB_N"/>
    <property type="match status" value="1"/>
</dbReference>
<evidence type="ECO:0000256" key="2">
    <source>
        <dbReference type="ARBA" id="ARBA00001730"/>
    </source>
</evidence>
<dbReference type="InterPro" id="IPR041827">
    <property type="entry name" value="CpdB_N"/>
</dbReference>
<dbReference type="InterPro" id="IPR006146">
    <property type="entry name" value="5'-Nucleotdase_CS"/>
</dbReference>
<dbReference type="SUPFAM" id="SSF56300">
    <property type="entry name" value="Metallo-dependent phosphatases"/>
    <property type="match status" value="2"/>
</dbReference>
<feature type="domain" description="SLH" evidence="12">
    <location>
        <begin position="696"/>
        <end position="759"/>
    </location>
</feature>
<evidence type="ECO:0000313" key="14">
    <source>
        <dbReference type="Proteomes" id="UP001519288"/>
    </source>
</evidence>
<dbReference type="InterPro" id="IPR029052">
    <property type="entry name" value="Metallo-depent_PP-like"/>
</dbReference>
<dbReference type="Gene3D" id="3.60.21.10">
    <property type="match status" value="2"/>
</dbReference>
<comment type="catalytic activity">
    <reaction evidence="2">
        <text>a nucleoside 2',3'-cyclic phosphate + H2O = a nucleoside 3'-phosphate + H(+)</text>
        <dbReference type="Rhea" id="RHEA:19621"/>
        <dbReference type="ChEBI" id="CHEBI:15377"/>
        <dbReference type="ChEBI" id="CHEBI:15378"/>
        <dbReference type="ChEBI" id="CHEBI:66949"/>
        <dbReference type="ChEBI" id="CHEBI:66954"/>
        <dbReference type="EC" id="3.1.4.16"/>
    </reaction>
</comment>
<proteinExistence type="predicted"/>